<dbReference type="InterPro" id="IPR006527">
    <property type="entry name" value="F-box-assoc_dom_typ1"/>
</dbReference>
<evidence type="ECO:0000313" key="3">
    <source>
        <dbReference type="Proteomes" id="UP000467840"/>
    </source>
</evidence>
<organism evidence="2 3">
    <name type="scientific">Hevea brasiliensis</name>
    <name type="common">Para rubber tree</name>
    <name type="synonym">Siphonia brasiliensis</name>
    <dbReference type="NCBI Taxonomy" id="3981"/>
    <lineage>
        <taxon>Eukaryota</taxon>
        <taxon>Viridiplantae</taxon>
        <taxon>Streptophyta</taxon>
        <taxon>Embryophyta</taxon>
        <taxon>Tracheophyta</taxon>
        <taxon>Spermatophyta</taxon>
        <taxon>Magnoliopsida</taxon>
        <taxon>eudicotyledons</taxon>
        <taxon>Gunneridae</taxon>
        <taxon>Pentapetalae</taxon>
        <taxon>rosids</taxon>
        <taxon>fabids</taxon>
        <taxon>Malpighiales</taxon>
        <taxon>Euphorbiaceae</taxon>
        <taxon>Crotonoideae</taxon>
        <taxon>Micrandreae</taxon>
        <taxon>Hevea</taxon>
    </lineage>
</organism>
<comment type="caution">
    <text evidence="2">The sequence shown here is derived from an EMBL/GenBank/DDBJ whole genome shotgun (WGS) entry which is preliminary data.</text>
</comment>
<evidence type="ECO:0000313" key="2">
    <source>
        <dbReference type="EMBL" id="KAF2301867.1"/>
    </source>
</evidence>
<sequence length="275" mass="31687">MIFMSMRVICFWNPTTAETKILPQSNVPHPRHRSISLKIVDFGFDTRTSDYKVLRIFKYSSLDYKWDYLAEIYSLRDDTWRKVDITLNVLSFLSYKVPEYYPDNDYRGHTGASGTFHWWANDHSGKDVIVSFDLSNEVFKTTGLPDAVNSCHSFRTIFSINDYVALPLFVDYHVELWALLEYGVEKSWTKLFTIAFTLDTRRPLGFSKNGELFFADGDGQLLVWNPTTEAIGRIQVGGRVPWFSLQTVTYMESHIPLKGGNKLEDEQNSGDAIQS</sequence>
<dbReference type="PANTHER" id="PTHR31790">
    <property type="entry name" value="OS02G0783600 PROTEIN"/>
    <property type="match status" value="1"/>
</dbReference>
<keyword evidence="3" id="KW-1185">Reference proteome</keyword>
<dbReference type="NCBIfam" id="TIGR01640">
    <property type="entry name" value="F_box_assoc_1"/>
    <property type="match status" value="1"/>
</dbReference>
<dbReference type="PANTHER" id="PTHR31790:SF608">
    <property type="entry name" value="F-BOX PROTEIN CPR30-LIKE"/>
    <property type="match status" value="1"/>
</dbReference>
<proteinExistence type="predicted"/>
<feature type="domain" description="F-box associated beta-propeller type 1" evidence="1">
    <location>
        <begin position="9"/>
        <end position="224"/>
    </location>
</feature>
<reference evidence="2 3" key="1">
    <citation type="journal article" date="2020" name="Mol. Plant">
        <title>The Chromosome-Based Rubber Tree Genome Provides New Insights into Spurge Genome Evolution and Rubber Biosynthesis.</title>
        <authorList>
            <person name="Liu J."/>
            <person name="Shi C."/>
            <person name="Shi C.C."/>
            <person name="Li W."/>
            <person name="Zhang Q.J."/>
            <person name="Zhang Y."/>
            <person name="Li K."/>
            <person name="Lu H.F."/>
            <person name="Shi C."/>
            <person name="Zhu S.T."/>
            <person name="Xiao Z.Y."/>
            <person name="Nan H."/>
            <person name="Yue Y."/>
            <person name="Zhu X.G."/>
            <person name="Wu Y."/>
            <person name="Hong X.N."/>
            <person name="Fan G.Y."/>
            <person name="Tong Y."/>
            <person name="Zhang D."/>
            <person name="Mao C.L."/>
            <person name="Liu Y.L."/>
            <person name="Hao S.J."/>
            <person name="Liu W.Q."/>
            <person name="Lv M.Q."/>
            <person name="Zhang H.B."/>
            <person name="Liu Y."/>
            <person name="Hu-Tang G.R."/>
            <person name="Wang J.P."/>
            <person name="Wang J.H."/>
            <person name="Sun Y.H."/>
            <person name="Ni S.B."/>
            <person name="Chen W.B."/>
            <person name="Zhang X.C."/>
            <person name="Jiao Y.N."/>
            <person name="Eichler E.E."/>
            <person name="Li G.H."/>
            <person name="Liu X."/>
            <person name="Gao L.Z."/>
        </authorList>
    </citation>
    <scope>NUCLEOTIDE SEQUENCE [LARGE SCALE GENOMIC DNA]</scope>
    <source>
        <strain evidence="3">cv. GT1</strain>
        <tissue evidence="2">Leaf</tissue>
    </source>
</reference>
<evidence type="ECO:0000259" key="1">
    <source>
        <dbReference type="Pfam" id="PF07734"/>
    </source>
</evidence>
<dbReference type="AlphaFoldDB" id="A0A6A6LMX3"/>
<dbReference type="InterPro" id="IPR017451">
    <property type="entry name" value="F-box-assoc_interact_dom"/>
</dbReference>
<dbReference type="InterPro" id="IPR052361">
    <property type="entry name" value="F-box_domain"/>
</dbReference>
<gene>
    <name evidence="2" type="ORF">GH714_030038</name>
</gene>
<dbReference type="EMBL" id="JAAGAX010000010">
    <property type="protein sequence ID" value="KAF2301867.1"/>
    <property type="molecule type" value="Genomic_DNA"/>
</dbReference>
<accession>A0A6A6LMX3</accession>
<dbReference type="Proteomes" id="UP000467840">
    <property type="component" value="Chromosome 4"/>
</dbReference>
<protein>
    <recommendedName>
        <fullName evidence="1">F-box associated beta-propeller type 1 domain-containing protein</fullName>
    </recommendedName>
</protein>
<name>A0A6A6LMX3_HEVBR</name>
<dbReference type="Pfam" id="PF07734">
    <property type="entry name" value="FBA_1"/>
    <property type="match status" value="1"/>
</dbReference>